<dbReference type="GO" id="GO:0032259">
    <property type="term" value="P:methylation"/>
    <property type="evidence" value="ECO:0007669"/>
    <property type="project" value="UniProtKB-KW"/>
</dbReference>
<keyword evidence="2" id="KW-0808">Transferase</keyword>
<evidence type="ECO:0000259" key="1">
    <source>
        <dbReference type="Pfam" id="PF08242"/>
    </source>
</evidence>
<dbReference type="CDD" id="cd02440">
    <property type="entry name" value="AdoMet_MTases"/>
    <property type="match status" value="1"/>
</dbReference>
<gene>
    <name evidence="2" type="ORF">B5V02_00265</name>
</gene>
<protein>
    <submittedName>
        <fullName evidence="2">SAM-dependent methyltransferase</fullName>
    </submittedName>
</protein>
<organism evidence="2 3">
    <name type="scientific">Mesorhizobium kowhaii</name>
    <dbReference type="NCBI Taxonomy" id="1300272"/>
    <lineage>
        <taxon>Bacteria</taxon>
        <taxon>Pseudomonadati</taxon>
        <taxon>Pseudomonadota</taxon>
        <taxon>Alphaproteobacteria</taxon>
        <taxon>Hyphomicrobiales</taxon>
        <taxon>Phyllobacteriaceae</taxon>
        <taxon>Mesorhizobium</taxon>
    </lineage>
</organism>
<keyword evidence="3" id="KW-1185">Reference proteome</keyword>
<dbReference type="Pfam" id="PF08242">
    <property type="entry name" value="Methyltransf_12"/>
    <property type="match status" value="1"/>
</dbReference>
<dbReference type="Gene3D" id="3.40.50.150">
    <property type="entry name" value="Vaccinia Virus protein VP39"/>
    <property type="match status" value="1"/>
</dbReference>
<reference evidence="3" key="1">
    <citation type="submission" date="2017-03" db="EMBL/GenBank/DDBJ databases">
        <authorList>
            <person name="Safronova V.I."/>
            <person name="Sazanova A.L."/>
            <person name="Chirak E.R."/>
        </authorList>
    </citation>
    <scope>NUCLEOTIDE SEQUENCE [LARGE SCALE GENOMIC DNA]</scope>
    <source>
        <strain evidence="3">Ach-343</strain>
    </source>
</reference>
<keyword evidence="2" id="KW-0489">Methyltransferase</keyword>
<dbReference type="OrthoDB" id="9810247at2"/>
<dbReference type="Proteomes" id="UP000248616">
    <property type="component" value="Unassembled WGS sequence"/>
</dbReference>
<dbReference type="GO" id="GO:0008168">
    <property type="term" value="F:methyltransferase activity"/>
    <property type="evidence" value="ECO:0007669"/>
    <property type="project" value="UniProtKB-KW"/>
</dbReference>
<dbReference type="SUPFAM" id="SSF53335">
    <property type="entry name" value="S-adenosyl-L-methionine-dependent methyltransferases"/>
    <property type="match status" value="1"/>
</dbReference>
<proteinExistence type="predicted"/>
<evidence type="ECO:0000313" key="2">
    <source>
        <dbReference type="EMBL" id="PZV40501.1"/>
    </source>
</evidence>
<comment type="caution">
    <text evidence="2">The sequence shown here is derived from an EMBL/GenBank/DDBJ whole genome shotgun (WGS) entry which is preliminary data.</text>
</comment>
<feature type="domain" description="Methyltransferase type 12" evidence="1">
    <location>
        <begin position="85"/>
        <end position="174"/>
    </location>
</feature>
<dbReference type="InterPro" id="IPR013217">
    <property type="entry name" value="Methyltransf_12"/>
</dbReference>
<accession>A0A2W7CE11</accession>
<dbReference type="AlphaFoldDB" id="A0A2W7CE11"/>
<name>A0A2W7CE11_9HYPH</name>
<dbReference type="PANTHER" id="PTHR43861">
    <property type="entry name" value="TRANS-ACONITATE 2-METHYLTRANSFERASE-RELATED"/>
    <property type="match status" value="1"/>
</dbReference>
<dbReference type="PANTHER" id="PTHR43861:SF1">
    <property type="entry name" value="TRANS-ACONITATE 2-METHYLTRANSFERASE"/>
    <property type="match status" value="1"/>
</dbReference>
<sequence length="288" mass="31507">MIVCPHCSLQHASTDAACPNCGFFPASEDGFPAWAPEMAKAGGGFHETFFSELATREAGNFWFEARNAIVARTLKRFFPQFRSFLEIGCGTGFVLSGIARAFPDVRLVGTEIFTAGLAFAAARVPSASFAQMDARRLPYAAEFDVVGAFDVIEHIDEDVEVLANLKHAVKPGGGVIVTVPQHKWLWSELDKHSFHFRRYEMRELHEKIEGAGLDIVYSTSFVSLLLPLMFLSRRRNSASQQFDAGRELRIGSAANASLRAVMGLESLILATGLTLPAGGSRLVVARRP</sequence>
<evidence type="ECO:0000313" key="3">
    <source>
        <dbReference type="Proteomes" id="UP000248616"/>
    </source>
</evidence>
<dbReference type="InterPro" id="IPR029063">
    <property type="entry name" value="SAM-dependent_MTases_sf"/>
</dbReference>
<dbReference type="EMBL" id="MZXV01000001">
    <property type="protein sequence ID" value="PZV40501.1"/>
    <property type="molecule type" value="Genomic_DNA"/>
</dbReference>